<protein>
    <submittedName>
        <fullName evidence="2">Uncharacterized protein</fullName>
    </submittedName>
</protein>
<name>A0A1R1PYQ3_ZANCU</name>
<gene>
    <name evidence="2" type="ORF">AX774_g363</name>
</gene>
<feature type="signal peptide" evidence="1">
    <location>
        <begin position="1"/>
        <end position="19"/>
    </location>
</feature>
<organism evidence="2 3">
    <name type="scientific">Zancudomyces culisetae</name>
    <name type="common">Gut fungus</name>
    <name type="synonym">Smittium culisetae</name>
    <dbReference type="NCBI Taxonomy" id="1213189"/>
    <lineage>
        <taxon>Eukaryota</taxon>
        <taxon>Fungi</taxon>
        <taxon>Fungi incertae sedis</taxon>
        <taxon>Zoopagomycota</taxon>
        <taxon>Kickxellomycotina</taxon>
        <taxon>Harpellomycetes</taxon>
        <taxon>Harpellales</taxon>
        <taxon>Legeriomycetaceae</taxon>
        <taxon>Zancudomyces</taxon>
    </lineage>
</organism>
<feature type="chain" id="PRO_5013385753" evidence="1">
    <location>
        <begin position="20"/>
        <end position="81"/>
    </location>
</feature>
<dbReference type="Proteomes" id="UP000188320">
    <property type="component" value="Unassembled WGS sequence"/>
</dbReference>
<keyword evidence="3" id="KW-1185">Reference proteome</keyword>
<dbReference type="EMBL" id="LSSK01000018">
    <property type="protein sequence ID" value="OMH86085.1"/>
    <property type="molecule type" value="Genomic_DNA"/>
</dbReference>
<sequence>MKTVNRIFIFFAALAVSNAYPISHQQNEHANPQNNDNGNAKQVEQNNIALSINSLNLDNQNVIKIKVPGGATTIINHPVIF</sequence>
<proteinExistence type="predicted"/>
<keyword evidence="1" id="KW-0732">Signal</keyword>
<evidence type="ECO:0000256" key="1">
    <source>
        <dbReference type="SAM" id="SignalP"/>
    </source>
</evidence>
<accession>A0A1R1PYQ3</accession>
<comment type="caution">
    <text evidence="2">The sequence shown here is derived from an EMBL/GenBank/DDBJ whole genome shotgun (WGS) entry which is preliminary data.</text>
</comment>
<dbReference type="AlphaFoldDB" id="A0A1R1PYQ3"/>
<evidence type="ECO:0000313" key="2">
    <source>
        <dbReference type="EMBL" id="OMH86085.1"/>
    </source>
</evidence>
<reference evidence="3" key="1">
    <citation type="submission" date="2017-01" db="EMBL/GenBank/DDBJ databases">
        <authorList>
            <person name="Wang Y."/>
            <person name="White M."/>
            <person name="Kvist S."/>
            <person name="Moncalvo J.-M."/>
        </authorList>
    </citation>
    <scope>NUCLEOTIDE SEQUENCE [LARGE SCALE GENOMIC DNA]</scope>
    <source>
        <strain evidence="3">COL-18-3</strain>
    </source>
</reference>
<evidence type="ECO:0000313" key="3">
    <source>
        <dbReference type="Proteomes" id="UP000188320"/>
    </source>
</evidence>